<evidence type="ECO:0000313" key="1">
    <source>
        <dbReference type="EMBL" id="SDW61985.1"/>
    </source>
</evidence>
<gene>
    <name evidence="1" type="ORF">SAMN05443574_10568</name>
</gene>
<dbReference type="EMBL" id="FNOF01000005">
    <property type="protein sequence ID" value="SDW61985.1"/>
    <property type="molecule type" value="Genomic_DNA"/>
</dbReference>
<protein>
    <recommendedName>
        <fullName evidence="3">ArsR family transcriptional regulator</fullName>
    </recommendedName>
</protein>
<dbReference type="AlphaFoldDB" id="A0A1H2V104"/>
<name>A0A1H2V104_HALVA</name>
<organism evidence="1 2">
    <name type="scientific">Haloarcula vallismortis</name>
    <name type="common">Halobacterium vallismortis</name>
    <dbReference type="NCBI Taxonomy" id="28442"/>
    <lineage>
        <taxon>Archaea</taxon>
        <taxon>Methanobacteriati</taxon>
        <taxon>Methanobacteriota</taxon>
        <taxon>Stenosarchaea group</taxon>
        <taxon>Halobacteria</taxon>
        <taxon>Halobacteriales</taxon>
        <taxon>Haloarculaceae</taxon>
        <taxon>Haloarcula</taxon>
    </lineage>
</organism>
<proteinExistence type="predicted"/>
<reference evidence="1 2" key="1">
    <citation type="submission" date="2016-10" db="EMBL/GenBank/DDBJ databases">
        <authorList>
            <person name="de Groot N.N."/>
        </authorList>
    </citation>
    <scope>NUCLEOTIDE SEQUENCE [LARGE SCALE GENOMIC DNA]</scope>
    <source>
        <strain evidence="1 2">DSM 3756</strain>
    </source>
</reference>
<sequence length="111" mass="12982">MGTSIPDVVWDTGMDRVFEALFTRRRRMILFMLKQRSPRPIVDFLPRSAGTKNTEAGLRHDDLPRLASLAYIDWDRAADEVSRGQRFDEIEPMLELLENHADELPDDWPQR</sequence>
<accession>A0A1H2V104</accession>
<evidence type="ECO:0000313" key="2">
    <source>
        <dbReference type="Proteomes" id="UP000182573"/>
    </source>
</evidence>
<dbReference type="Proteomes" id="UP000182573">
    <property type="component" value="Unassembled WGS sequence"/>
</dbReference>
<evidence type="ECO:0008006" key="3">
    <source>
        <dbReference type="Google" id="ProtNLM"/>
    </source>
</evidence>